<feature type="region of interest" description="Disordered" evidence="1">
    <location>
        <begin position="353"/>
        <end position="384"/>
    </location>
</feature>
<organism evidence="2 3">
    <name type="scientific">Pseudomonas protegens</name>
    <dbReference type="NCBI Taxonomy" id="380021"/>
    <lineage>
        <taxon>Bacteria</taxon>
        <taxon>Pseudomonadati</taxon>
        <taxon>Pseudomonadota</taxon>
        <taxon>Gammaproteobacteria</taxon>
        <taxon>Pseudomonadales</taxon>
        <taxon>Pseudomonadaceae</taxon>
        <taxon>Pseudomonas</taxon>
    </lineage>
</organism>
<evidence type="ECO:0000256" key="1">
    <source>
        <dbReference type="SAM" id="MobiDB-lite"/>
    </source>
</evidence>
<gene>
    <name evidence="2" type="ORF">C5U62_32115</name>
</gene>
<accession>A0A2T6GB46</accession>
<protein>
    <recommendedName>
        <fullName evidence="4">Helix-turn-helix domain-containing protein</fullName>
    </recommendedName>
</protein>
<reference evidence="2 3" key="1">
    <citation type="submission" date="2018-03" db="EMBL/GenBank/DDBJ databases">
        <title>Draft genome sequence of the plant growth promoting rhizobacterium Pseudomonas protegens strain BNJ-SS-45 isolated from wheat (Triticum aestivum) rhizosphere.</title>
        <authorList>
            <person name="Bajpai A."/>
            <person name="Shende K."/>
            <person name="Meena N."/>
            <person name="Upadhyayula S.R."/>
            <person name="Suravajhala P."/>
            <person name="Medicherla K.M."/>
            <person name="Johri B.N."/>
        </authorList>
    </citation>
    <scope>NUCLEOTIDE SEQUENCE [LARGE SCALE GENOMIC DNA]</scope>
    <source>
        <strain evidence="2 3">BNJ-SS-45</strain>
    </source>
</reference>
<dbReference type="NCBIfam" id="NF040582">
    <property type="entry name" value="STY4528_fam"/>
    <property type="match status" value="1"/>
</dbReference>
<dbReference type="Proteomes" id="UP000244178">
    <property type="component" value="Unassembled WGS sequence"/>
</dbReference>
<dbReference type="InterPro" id="IPR047749">
    <property type="entry name" value="STY4528-like"/>
</dbReference>
<dbReference type="EMBL" id="PYJM01000014">
    <property type="protein sequence ID" value="PUA41372.1"/>
    <property type="molecule type" value="Genomic_DNA"/>
</dbReference>
<feature type="compositionally biased region" description="Polar residues" evidence="1">
    <location>
        <begin position="353"/>
        <end position="362"/>
    </location>
</feature>
<sequence>MMLSRIPLATLVDSATGHLEEHLRRRKALAAGTDCHTGLIFSGNPHETVPRRLLLDDRLSPLERNAWQVFRLLLNADGITAFPTYEQLQPYLGTRPGKPASRETIAKALTALRLTRWLSLARRVRNDLTGQVRGNVYLLHDEPVSPAEAITMDKDYMQLLGHSLESPNRTIREIAEIAWNEFKADPDVGRRLPTRLSLIEERLTQQPWAQEPLQPIDAPSPEAEFGIRTLHTEPAYPLSSDSELRGNPRRSDLVRIPNALSTYTNTHKDVCKNLVPVPREPLNDSAQWLHVLHHLEPEQKLKALDTLNKIPEEQRPAVVSQWLHRCRTGQVKNPLGYLMSCVQKAIRGEFNTQWTPGASTASPDPAVQATPPPYTPAPAPTPSAETVKTAQQHLSALHQLVKPRMNRDVLSTGEQP</sequence>
<proteinExistence type="predicted"/>
<dbReference type="AlphaFoldDB" id="A0A2T6GB46"/>
<feature type="compositionally biased region" description="Pro residues" evidence="1">
    <location>
        <begin position="370"/>
        <end position="381"/>
    </location>
</feature>
<dbReference type="RefSeq" id="WP_108546513.1">
    <property type="nucleotide sequence ID" value="NZ_PYJM01000014.1"/>
</dbReference>
<evidence type="ECO:0000313" key="2">
    <source>
        <dbReference type="EMBL" id="PUA41372.1"/>
    </source>
</evidence>
<name>A0A2T6GB46_9PSED</name>
<comment type="caution">
    <text evidence="2">The sequence shown here is derived from an EMBL/GenBank/DDBJ whole genome shotgun (WGS) entry which is preliminary data.</text>
</comment>
<evidence type="ECO:0000313" key="3">
    <source>
        <dbReference type="Proteomes" id="UP000244178"/>
    </source>
</evidence>
<evidence type="ECO:0008006" key="4">
    <source>
        <dbReference type="Google" id="ProtNLM"/>
    </source>
</evidence>